<dbReference type="EMBL" id="JBIMSO010000062">
    <property type="protein sequence ID" value="MFH5210485.1"/>
    <property type="molecule type" value="Genomic_DNA"/>
</dbReference>
<dbReference type="HAMAP" id="MF_00612">
    <property type="entry name" value="UPF0225"/>
    <property type="match status" value="1"/>
</dbReference>
<protein>
    <recommendedName>
        <fullName evidence="2">UPF0225 protein ACHIPZ_20075</fullName>
    </recommendedName>
</protein>
<evidence type="ECO:0000256" key="2">
    <source>
        <dbReference type="HAMAP-Rule" id="MF_00612"/>
    </source>
</evidence>
<evidence type="ECO:0000259" key="3">
    <source>
        <dbReference type="Pfam" id="PF17775"/>
    </source>
</evidence>
<dbReference type="Pfam" id="PF02810">
    <property type="entry name" value="SEC-C"/>
    <property type="match status" value="1"/>
</dbReference>
<accession>A0ABW7JR51</accession>
<proteinExistence type="inferred from homology"/>
<dbReference type="InterPro" id="IPR004027">
    <property type="entry name" value="SEC_C_motif"/>
</dbReference>
<gene>
    <name evidence="4" type="ORF">ACHIPZ_20075</name>
</gene>
<dbReference type="Proteomes" id="UP001609175">
    <property type="component" value="Unassembled WGS sequence"/>
</dbReference>
<evidence type="ECO:0000313" key="5">
    <source>
        <dbReference type="Proteomes" id="UP001609175"/>
    </source>
</evidence>
<feature type="domain" description="YchJ-like middle NTF2-like" evidence="3">
    <location>
        <begin position="33"/>
        <end position="125"/>
    </location>
</feature>
<comment type="similarity">
    <text evidence="1 2">Belongs to the UPF0225 family.</text>
</comment>
<dbReference type="PANTHER" id="PTHR33747:SF1">
    <property type="entry name" value="ADENYLATE CYCLASE-ASSOCIATED CAP C-TERMINAL DOMAIN-CONTAINING PROTEIN"/>
    <property type="match status" value="1"/>
</dbReference>
<evidence type="ECO:0000313" key="4">
    <source>
        <dbReference type="EMBL" id="MFH5210485.1"/>
    </source>
</evidence>
<organism evidence="4 5">
    <name type="scientific">Antrihabitans spumae</name>
    <dbReference type="NCBI Taxonomy" id="3373370"/>
    <lineage>
        <taxon>Bacteria</taxon>
        <taxon>Bacillati</taxon>
        <taxon>Actinomycetota</taxon>
        <taxon>Actinomycetes</taxon>
        <taxon>Mycobacteriales</taxon>
        <taxon>Nocardiaceae</taxon>
        <taxon>Antrihabitans</taxon>
    </lineage>
</organism>
<dbReference type="InterPro" id="IPR032710">
    <property type="entry name" value="NTF2-like_dom_sf"/>
</dbReference>
<dbReference type="Gene3D" id="3.10.450.50">
    <property type="match status" value="1"/>
</dbReference>
<dbReference type="PANTHER" id="PTHR33747">
    <property type="entry name" value="UPF0225 PROTEIN SCO1677"/>
    <property type="match status" value="1"/>
</dbReference>
<evidence type="ECO:0000256" key="1">
    <source>
        <dbReference type="ARBA" id="ARBA00010839"/>
    </source>
</evidence>
<dbReference type="InterPro" id="IPR023006">
    <property type="entry name" value="YchJ-like"/>
</dbReference>
<dbReference type="RefSeq" id="WP_395116282.1">
    <property type="nucleotide sequence ID" value="NZ_JBIMSO010000062.1"/>
</dbReference>
<dbReference type="Pfam" id="PF17775">
    <property type="entry name" value="YchJ_M-like"/>
    <property type="match status" value="1"/>
</dbReference>
<reference evidence="4 5" key="1">
    <citation type="submission" date="2024-10" db="EMBL/GenBank/DDBJ databases">
        <authorList>
            <person name="Riesco R."/>
        </authorList>
    </citation>
    <scope>NUCLEOTIDE SEQUENCE [LARGE SCALE GENOMIC DNA]</scope>
    <source>
        <strain evidence="4 5">NCIMB 15449</strain>
    </source>
</reference>
<name>A0ABW7JR51_9NOCA</name>
<sequence length="130" mass="14816">MGRVSDTSCPCRSGETYDACCGPILAGDKPAATATRLMRSRYTAFAVGDRDYLVRSWHPQMRPKKLTLDPDEEWFLLEVLAASKGSMFDTEGTVEFKAHYRLDGRRDVVHENSRFVRYEGRWVYWGPSAS</sequence>
<dbReference type="SUPFAM" id="SSF54427">
    <property type="entry name" value="NTF2-like"/>
    <property type="match status" value="1"/>
</dbReference>
<comment type="caution">
    <text evidence="4">The sequence shown here is derived from an EMBL/GenBank/DDBJ whole genome shotgun (WGS) entry which is preliminary data.</text>
</comment>
<dbReference type="InterPro" id="IPR048469">
    <property type="entry name" value="YchJ-like_M"/>
</dbReference>